<dbReference type="OrthoDB" id="100767at2759"/>
<reference evidence="2 3" key="1">
    <citation type="journal article" date="2018" name="Nat. Ecol. Evol.">
        <title>Shark genomes provide insights into elasmobranch evolution and the origin of vertebrates.</title>
        <authorList>
            <person name="Hara Y"/>
            <person name="Yamaguchi K"/>
            <person name="Onimaru K"/>
            <person name="Kadota M"/>
            <person name="Koyanagi M"/>
            <person name="Keeley SD"/>
            <person name="Tatsumi K"/>
            <person name="Tanaka K"/>
            <person name="Motone F"/>
            <person name="Kageyama Y"/>
            <person name="Nozu R"/>
            <person name="Adachi N"/>
            <person name="Nishimura O"/>
            <person name="Nakagawa R"/>
            <person name="Tanegashima C"/>
            <person name="Kiyatake I"/>
            <person name="Matsumoto R"/>
            <person name="Murakumo K"/>
            <person name="Nishida K"/>
            <person name="Terakita A"/>
            <person name="Kuratani S"/>
            <person name="Sato K"/>
            <person name="Hyodo S Kuraku.S."/>
        </authorList>
    </citation>
    <scope>NUCLEOTIDE SEQUENCE [LARGE SCALE GENOMIC DNA]</scope>
</reference>
<feature type="non-terminal residue" evidence="2">
    <location>
        <position position="1"/>
    </location>
</feature>
<comment type="caution">
    <text evidence="2">The sequence shown here is derived from an EMBL/GenBank/DDBJ whole genome shotgun (WGS) entry which is preliminary data.</text>
</comment>
<organism evidence="2 3">
    <name type="scientific">Chiloscyllium punctatum</name>
    <name type="common">Brownbanded bambooshark</name>
    <name type="synonym">Hemiscyllium punctatum</name>
    <dbReference type="NCBI Taxonomy" id="137246"/>
    <lineage>
        <taxon>Eukaryota</taxon>
        <taxon>Metazoa</taxon>
        <taxon>Chordata</taxon>
        <taxon>Craniata</taxon>
        <taxon>Vertebrata</taxon>
        <taxon>Chondrichthyes</taxon>
        <taxon>Elasmobranchii</taxon>
        <taxon>Galeomorphii</taxon>
        <taxon>Galeoidea</taxon>
        <taxon>Orectolobiformes</taxon>
        <taxon>Hemiscylliidae</taxon>
        <taxon>Chiloscyllium</taxon>
    </lineage>
</organism>
<evidence type="ECO:0000313" key="2">
    <source>
        <dbReference type="EMBL" id="GCC44695.1"/>
    </source>
</evidence>
<evidence type="ECO:0000259" key="1">
    <source>
        <dbReference type="Pfam" id="PF13401"/>
    </source>
</evidence>
<sequence>QYIVNSPGKGYRFVAPIKLVETDTPIASSPINRPTHNLPAQLIRLVGRADALESMQRKLEGNRLLSIVGPPGIGKTSVALRLAETLLTEFSHGVWLVDLSSVASPSLIPSALASALPVDIRSSDTLSGLAAAVRYKNLLLVFDNCEHLIDGVAAAIGELLRSASGIKILTTSRETLRIEGEQVYRLPSLDVPPATRSLGPNEALSYPAIQLFVERAAAIVNDFELTDTNAVFAAQICRELDGNPLAIEVAAARVDAFGVQGLAARIDDRMHLLGDTHRGTSERHRTIATALEWSYQLLSESERYIFRCLGIFAGSFTLEAAVSIIPATSDADTASILADLVCKSLVS</sequence>
<dbReference type="EMBL" id="BEZZ01131214">
    <property type="protein sequence ID" value="GCC44695.1"/>
    <property type="molecule type" value="Genomic_DNA"/>
</dbReference>
<gene>
    <name evidence="2" type="ORF">chiPu_0028422</name>
</gene>
<keyword evidence="3" id="KW-1185">Reference proteome</keyword>
<dbReference type="PANTHER" id="PTHR47691">
    <property type="entry name" value="REGULATOR-RELATED"/>
    <property type="match status" value="1"/>
</dbReference>
<dbReference type="PRINTS" id="PR00364">
    <property type="entry name" value="DISEASERSIST"/>
</dbReference>
<protein>
    <recommendedName>
        <fullName evidence="1">ORC1/DEAH AAA+ ATPase domain-containing protein</fullName>
    </recommendedName>
</protein>
<dbReference type="GO" id="GO:0016887">
    <property type="term" value="F:ATP hydrolysis activity"/>
    <property type="evidence" value="ECO:0007669"/>
    <property type="project" value="InterPro"/>
</dbReference>
<dbReference type="InterPro" id="IPR027417">
    <property type="entry name" value="P-loop_NTPase"/>
</dbReference>
<dbReference type="SUPFAM" id="SSF52540">
    <property type="entry name" value="P-loop containing nucleoside triphosphate hydrolases"/>
    <property type="match status" value="1"/>
</dbReference>
<dbReference type="InterPro" id="IPR049945">
    <property type="entry name" value="AAA_22"/>
</dbReference>
<feature type="domain" description="ORC1/DEAH AAA+ ATPase" evidence="1">
    <location>
        <begin position="61"/>
        <end position="161"/>
    </location>
</feature>
<name>A0A401TPY4_CHIPU</name>
<proteinExistence type="predicted"/>
<accession>A0A401TPY4</accession>
<feature type="non-terminal residue" evidence="2">
    <location>
        <position position="347"/>
    </location>
</feature>
<dbReference type="AlphaFoldDB" id="A0A401TPY4"/>
<dbReference type="Pfam" id="PF13401">
    <property type="entry name" value="AAA_22"/>
    <property type="match status" value="1"/>
</dbReference>
<evidence type="ECO:0000313" key="3">
    <source>
        <dbReference type="Proteomes" id="UP000287033"/>
    </source>
</evidence>
<dbReference type="Proteomes" id="UP000287033">
    <property type="component" value="Unassembled WGS sequence"/>
</dbReference>
<dbReference type="PANTHER" id="PTHR47691:SF3">
    <property type="entry name" value="HTH-TYPE TRANSCRIPTIONAL REGULATOR RV0890C-RELATED"/>
    <property type="match status" value="1"/>
</dbReference>
<dbReference type="Gene3D" id="3.40.50.300">
    <property type="entry name" value="P-loop containing nucleotide triphosphate hydrolases"/>
    <property type="match status" value="1"/>
</dbReference>